<evidence type="ECO:0000313" key="1">
    <source>
        <dbReference type="EMBL" id="PHH59120.1"/>
    </source>
</evidence>
<proteinExistence type="predicted"/>
<evidence type="ECO:0000313" key="2">
    <source>
        <dbReference type="Proteomes" id="UP000226192"/>
    </source>
</evidence>
<gene>
    <name evidence="1" type="ORF">CDD81_3714</name>
</gene>
<dbReference type="Proteomes" id="UP000226192">
    <property type="component" value="Unassembled WGS sequence"/>
</dbReference>
<name>A0A2C5XVK2_9HYPO</name>
<organism evidence="1 2">
    <name type="scientific">Ophiocordyceps australis</name>
    <dbReference type="NCBI Taxonomy" id="1399860"/>
    <lineage>
        <taxon>Eukaryota</taxon>
        <taxon>Fungi</taxon>
        <taxon>Dikarya</taxon>
        <taxon>Ascomycota</taxon>
        <taxon>Pezizomycotina</taxon>
        <taxon>Sordariomycetes</taxon>
        <taxon>Hypocreomycetidae</taxon>
        <taxon>Hypocreales</taxon>
        <taxon>Ophiocordycipitaceae</taxon>
        <taxon>Ophiocordyceps</taxon>
    </lineage>
</organism>
<dbReference type="OrthoDB" id="10422342at2759"/>
<accession>A0A2C5XVK2</accession>
<keyword evidence="2" id="KW-1185">Reference proteome</keyword>
<reference evidence="1 2" key="1">
    <citation type="submission" date="2017-06" db="EMBL/GenBank/DDBJ databases">
        <title>Ant-infecting Ophiocordyceps genomes reveal a high diversity of potential behavioral manipulation genes and a possible major role for enterotoxins.</title>
        <authorList>
            <person name="De Bekker C."/>
            <person name="Evans H.C."/>
            <person name="Brachmann A."/>
            <person name="Hughes D.P."/>
        </authorList>
    </citation>
    <scope>NUCLEOTIDE SEQUENCE [LARGE SCALE GENOMIC DNA]</scope>
    <source>
        <strain evidence="1 2">Map64</strain>
    </source>
</reference>
<comment type="caution">
    <text evidence="1">The sequence shown here is derived from an EMBL/GenBank/DDBJ whole genome shotgun (WGS) entry which is preliminary data.</text>
</comment>
<dbReference type="EMBL" id="NJET01000238">
    <property type="protein sequence ID" value="PHH59120.1"/>
    <property type="molecule type" value="Genomic_DNA"/>
</dbReference>
<dbReference type="AlphaFoldDB" id="A0A2C5XVK2"/>
<protein>
    <submittedName>
        <fullName evidence="1">Uncharacterized protein</fullName>
    </submittedName>
</protein>
<sequence length="183" mass="21025">MPAQVFGKKLDIEANLKELNDQQQRPTICQRRLERMRKVAMENIAHYDANFADEIAAQKAARLAQEASNEVQWRKLDVEANLRELEAQKKRPTIAQRRAVKLQREAAQELGWIAPQENQANEASKICRHEIRPTNAVSLIPGLEAVISTGNLDRPFWFKFDRLHSGRYNRLYHLNPLAAASMT</sequence>